<feature type="region of interest" description="Disordered" evidence="2">
    <location>
        <begin position="332"/>
        <end position="377"/>
    </location>
</feature>
<sequence length="377" mass="43426">MADSENTDLLQESVDEPPPLRMASDSINSIPSAKFLHPKSAPIRQNAESTPSKAFGAHIFTMHQDEDFHKIKQIKQKTYFQELTRQIQDKKNPQDANFKQIPQVSPNIVPNVSIYNPFVADVPMTKYQKKYEIENFSTINRSQLLEGPLQRDESSLLKLKKEQMQREMQRALREQIDEKNRRNRRDEGRFQEVNNEQVSTPVKTEEGSPRTPSYSPLQPVTSSFAEASKSVVVSDENETIDYLSRLCKQLMEEQQKLKTKIQDQENFISELKQNKNEQKSFVSERKTPSKLKIPSNSPIRGNDNSKFIEDIIKGSRQRRNLMYKEDLLPRRTSDLGSPILPEATPRKSDPLGSYALSSPDLPPLFSPQKLMQNPFNY</sequence>
<feature type="region of interest" description="Disordered" evidence="2">
    <location>
        <begin position="1"/>
        <end position="27"/>
    </location>
</feature>
<evidence type="ECO:0000313" key="3">
    <source>
        <dbReference type="EMBL" id="CAG9321050.1"/>
    </source>
</evidence>
<feature type="compositionally biased region" description="Polar residues" evidence="2">
    <location>
        <begin position="210"/>
        <end position="219"/>
    </location>
</feature>
<feature type="compositionally biased region" description="Polar residues" evidence="2">
    <location>
        <begin position="192"/>
        <end position="202"/>
    </location>
</feature>
<reference evidence="3" key="1">
    <citation type="submission" date="2021-09" db="EMBL/GenBank/DDBJ databases">
        <authorList>
            <consortium name="AG Swart"/>
            <person name="Singh M."/>
            <person name="Singh A."/>
            <person name="Seah K."/>
            <person name="Emmerich C."/>
        </authorList>
    </citation>
    <scope>NUCLEOTIDE SEQUENCE</scope>
    <source>
        <strain evidence="3">ATCC30299</strain>
    </source>
</reference>
<evidence type="ECO:0000313" key="4">
    <source>
        <dbReference type="Proteomes" id="UP001162131"/>
    </source>
</evidence>
<feature type="coiled-coil region" evidence="1">
    <location>
        <begin position="247"/>
        <end position="274"/>
    </location>
</feature>
<feature type="region of interest" description="Disordered" evidence="2">
    <location>
        <begin position="276"/>
        <end position="304"/>
    </location>
</feature>
<feature type="region of interest" description="Disordered" evidence="2">
    <location>
        <begin position="162"/>
        <end position="219"/>
    </location>
</feature>
<feature type="compositionally biased region" description="Polar residues" evidence="2">
    <location>
        <begin position="294"/>
        <end position="304"/>
    </location>
</feature>
<feature type="compositionally biased region" description="Basic and acidic residues" evidence="2">
    <location>
        <begin position="162"/>
        <end position="190"/>
    </location>
</feature>
<dbReference type="Proteomes" id="UP001162131">
    <property type="component" value="Unassembled WGS sequence"/>
</dbReference>
<dbReference type="EMBL" id="CAJZBQ010000027">
    <property type="protein sequence ID" value="CAG9321050.1"/>
    <property type="molecule type" value="Genomic_DNA"/>
</dbReference>
<dbReference type="AlphaFoldDB" id="A0AAU9J2F3"/>
<keyword evidence="4" id="KW-1185">Reference proteome</keyword>
<keyword evidence="1" id="KW-0175">Coiled coil</keyword>
<name>A0AAU9J2F3_9CILI</name>
<organism evidence="3 4">
    <name type="scientific">Blepharisma stoltei</name>
    <dbReference type="NCBI Taxonomy" id="1481888"/>
    <lineage>
        <taxon>Eukaryota</taxon>
        <taxon>Sar</taxon>
        <taxon>Alveolata</taxon>
        <taxon>Ciliophora</taxon>
        <taxon>Postciliodesmatophora</taxon>
        <taxon>Heterotrichea</taxon>
        <taxon>Heterotrichida</taxon>
        <taxon>Blepharismidae</taxon>
        <taxon>Blepharisma</taxon>
    </lineage>
</organism>
<feature type="compositionally biased region" description="Basic and acidic residues" evidence="2">
    <location>
        <begin position="276"/>
        <end position="287"/>
    </location>
</feature>
<evidence type="ECO:0000256" key="1">
    <source>
        <dbReference type="SAM" id="Coils"/>
    </source>
</evidence>
<accession>A0AAU9J2F3</accession>
<protein>
    <submittedName>
        <fullName evidence="3">Uncharacterized protein</fullName>
    </submittedName>
</protein>
<gene>
    <name evidence="3" type="ORF">BSTOLATCC_MIC27622</name>
</gene>
<evidence type="ECO:0000256" key="2">
    <source>
        <dbReference type="SAM" id="MobiDB-lite"/>
    </source>
</evidence>
<proteinExistence type="predicted"/>
<comment type="caution">
    <text evidence="3">The sequence shown here is derived from an EMBL/GenBank/DDBJ whole genome shotgun (WGS) entry which is preliminary data.</text>
</comment>